<keyword evidence="3 8" id="KW-0812">Transmembrane</keyword>
<proteinExistence type="predicted"/>
<keyword evidence="4 8" id="KW-1133">Transmembrane helix</keyword>
<evidence type="ECO:0000256" key="9">
    <source>
        <dbReference type="SAM" id="SignalP"/>
    </source>
</evidence>
<evidence type="ECO:0000313" key="10">
    <source>
        <dbReference type="EMBL" id="KAK3921758.1"/>
    </source>
</evidence>
<keyword evidence="6 10" id="KW-0675">Receptor</keyword>
<evidence type="ECO:0000256" key="4">
    <source>
        <dbReference type="ARBA" id="ARBA00022989"/>
    </source>
</evidence>
<dbReference type="GO" id="GO:0005886">
    <property type="term" value="C:plasma membrane"/>
    <property type="evidence" value="ECO:0007669"/>
    <property type="project" value="UniProtKB-SubCell"/>
</dbReference>
<name>A0AAE1HIG6_9NEOP</name>
<feature type="transmembrane region" description="Helical" evidence="8">
    <location>
        <begin position="554"/>
        <end position="575"/>
    </location>
</feature>
<evidence type="ECO:0000256" key="1">
    <source>
        <dbReference type="ARBA" id="ARBA00004651"/>
    </source>
</evidence>
<keyword evidence="2" id="KW-1003">Cell membrane</keyword>
<evidence type="ECO:0000256" key="3">
    <source>
        <dbReference type="ARBA" id="ARBA00022692"/>
    </source>
</evidence>
<comment type="caution">
    <text evidence="10">The sequence shown here is derived from an EMBL/GenBank/DDBJ whole genome shotgun (WGS) entry which is preliminary data.</text>
</comment>
<evidence type="ECO:0000256" key="2">
    <source>
        <dbReference type="ARBA" id="ARBA00022475"/>
    </source>
</evidence>
<dbReference type="EMBL" id="JAHWGI010001050">
    <property type="protein sequence ID" value="KAK3921758.1"/>
    <property type="molecule type" value="Genomic_DNA"/>
</dbReference>
<evidence type="ECO:0000256" key="6">
    <source>
        <dbReference type="ARBA" id="ARBA00023170"/>
    </source>
</evidence>
<evidence type="ECO:0000256" key="7">
    <source>
        <dbReference type="ARBA" id="ARBA00023180"/>
    </source>
</evidence>
<feature type="chain" id="PRO_5042207340" evidence="9">
    <location>
        <begin position="19"/>
        <end position="587"/>
    </location>
</feature>
<sequence>MRVLAVLTGLHCLYICLAMPPEPTPPIDVQGMAELMTSFLLPIKAGVFVYGRTLDLEALLAQLHPETPRALMPTTTDLDSIFRRNVKFLDTDNIILVADDKSLRVWKELLTTDIPEQTRILLWIRATTPEDVFPLQFSPMLLWGFETTFAISTPNGSTFLYDVMGGAKRIHAAALDAWSPTTRRWQNRVLPFRRVCKKWRSPPDAAPLTLQVVTPPTHLPEKAVNDFVKSIGKVLGPRTVIDLVHDKPLHHIPGVDNCSLAGMLIFRSIPLLLTDSIRHAFYSETAIHVVVPTGMGPQPSYLQAVTDEFSLAMWVGTTLVVLAVASTTALAAMVALGRPVADAVADAPLQALAPLLGQAPPGRTAHRPLAAVWLLTSIVLAAAYQGLLLNKLTAPAQDINSLEELEQSGLSLQVSGNAYKTIETMLPEALQSRMTRFRPPNVMHTIQRAAEERKSAVILQRDITNEGLLSAYGDSGRKRLHWFPISPLLQAIHVIFTAGSPLQKPLEKSASLFQDHGLVHSLKRAAFSHAQLVHNRTSDEEQFKPLSLTQLQPAFLLLVIGHCLSTLVFVGEIVYCKWASRLVLWFY</sequence>
<dbReference type="AlphaFoldDB" id="A0AAE1HIG6"/>
<protein>
    <submittedName>
        <fullName evidence="10">Glutamate receptor</fullName>
    </submittedName>
</protein>
<dbReference type="Proteomes" id="UP001219518">
    <property type="component" value="Unassembled WGS sequence"/>
</dbReference>
<organism evidence="10 11">
    <name type="scientific">Frankliniella fusca</name>
    <dbReference type="NCBI Taxonomy" id="407009"/>
    <lineage>
        <taxon>Eukaryota</taxon>
        <taxon>Metazoa</taxon>
        <taxon>Ecdysozoa</taxon>
        <taxon>Arthropoda</taxon>
        <taxon>Hexapoda</taxon>
        <taxon>Insecta</taxon>
        <taxon>Pterygota</taxon>
        <taxon>Neoptera</taxon>
        <taxon>Paraneoptera</taxon>
        <taxon>Thysanoptera</taxon>
        <taxon>Terebrantia</taxon>
        <taxon>Thripoidea</taxon>
        <taxon>Thripidae</taxon>
        <taxon>Frankliniella</taxon>
    </lineage>
</organism>
<dbReference type="PANTHER" id="PTHR42643:SF30">
    <property type="entry name" value="IONOTROPIC RECEPTOR 40A-RELATED"/>
    <property type="match status" value="1"/>
</dbReference>
<dbReference type="InterPro" id="IPR052192">
    <property type="entry name" value="Insect_Ionotropic_Sensory_Rcpt"/>
</dbReference>
<accession>A0AAE1HIG6</accession>
<evidence type="ECO:0000256" key="8">
    <source>
        <dbReference type="SAM" id="Phobius"/>
    </source>
</evidence>
<keyword evidence="7" id="KW-0325">Glycoprotein</keyword>
<comment type="subcellular location">
    <subcellularLocation>
        <location evidence="1">Cell membrane</location>
        <topology evidence="1">Multi-pass membrane protein</topology>
    </subcellularLocation>
</comment>
<evidence type="ECO:0000313" key="11">
    <source>
        <dbReference type="Proteomes" id="UP001219518"/>
    </source>
</evidence>
<keyword evidence="11" id="KW-1185">Reference proteome</keyword>
<feature type="signal peptide" evidence="9">
    <location>
        <begin position="1"/>
        <end position="18"/>
    </location>
</feature>
<dbReference type="PANTHER" id="PTHR42643">
    <property type="entry name" value="IONOTROPIC RECEPTOR 20A-RELATED"/>
    <property type="match status" value="1"/>
</dbReference>
<reference evidence="10" key="1">
    <citation type="submission" date="2021-07" db="EMBL/GenBank/DDBJ databases">
        <authorList>
            <person name="Catto M.A."/>
            <person name="Jacobson A."/>
            <person name="Kennedy G."/>
            <person name="Labadie P."/>
            <person name="Hunt B.G."/>
            <person name="Srinivasan R."/>
        </authorList>
    </citation>
    <scope>NUCLEOTIDE SEQUENCE</scope>
    <source>
        <strain evidence="10">PL_HMW_Pooled</strain>
        <tissue evidence="10">Head</tissue>
    </source>
</reference>
<reference evidence="10" key="2">
    <citation type="journal article" date="2023" name="BMC Genomics">
        <title>Pest status, molecular evolution, and epigenetic factors derived from the genome assembly of Frankliniella fusca, a thysanopteran phytovirus vector.</title>
        <authorList>
            <person name="Catto M.A."/>
            <person name="Labadie P.E."/>
            <person name="Jacobson A.L."/>
            <person name="Kennedy G.G."/>
            <person name="Srinivasan R."/>
            <person name="Hunt B.G."/>
        </authorList>
    </citation>
    <scope>NUCLEOTIDE SEQUENCE</scope>
    <source>
        <strain evidence="10">PL_HMW_Pooled</strain>
    </source>
</reference>
<gene>
    <name evidence="10" type="ORF">KUF71_001298</name>
</gene>
<evidence type="ECO:0000256" key="5">
    <source>
        <dbReference type="ARBA" id="ARBA00023136"/>
    </source>
</evidence>
<keyword evidence="5 8" id="KW-0472">Membrane</keyword>
<keyword evidence="9" id="KW-0732">Signal</keyword>